<evidence type="ECO:0000313" key="8">
    <source>
        <dbReference type="Proteomes" id="UP000050331"/>
    </source>
</evidence>
<dbReference type="SUPFAM" id="SSF53807">
    <property type="entry name" value="Helical backbone' metal receptor"/>
    <property type="match status" value="1"/>
</dbReference>
<evidence type="ECO:0000256" key="5">
    <source>
        <dbReference type="SAM" id="SignalP"/>
    </source>
</evidence>
<feature type="signal peptide" evidence="5">
    <location>
        <begin position="1"/>
        <end position="24"/>
    </location>
</feature>
<organism evidence="7 8">
    <name type="scientific">Lentibacillus amyloliquefaciens</name>
    <dbReference type="NCBI Taxonomy" id="1472767"/>
    <lineage>
        <taxon>Bacteria</taxon>
        <taxon>Bacillati</taxon>
        <taxon>Bacillota</taxon>
        <taxon>Bacilli</taxon>
        <taxon>Bacillales</taxon>
        <taxon>Bacillaceae</taxon>
        <taxon>Lentibacillus</taxon>
    </lineage>
</organism>
<evidence type="ECO:0000256" key="2">
    <source>
        <dbReference type="ARBA" id="ARBA00008814"/>
    </source>
</evidence>
<feature type="domain" description="Fe/B12 periplasmic-binding" evidence="6">
    <location>
        <begin position="62"/>
        <end position="321"/>
    </location>
</feature>
<keyword evidence="4 5" id="KW-0732">Signal</keyword>
<dbReference type="EMBL" id="CP013862">
    <property type="protein sequence ID" value="ALX48673.1"/>
    <property type="molecule type" value="Genomic_DNA"/>
</dbReference>
<sequence>MREINKSRLFITGFLLLLTLLITACNGNDTGSNSDSGDQGNNQTSEVTLDSAKGEVTIPGNAERIIAPFHEDALLALGVKPTAKWAIGQTLQGYLEEQLKDVPKLEWNMPQEQVLKHEPDLLILENGTDSYEGSYEDYQKIAPTYVMTKETTNNWRKQIETFGKILGKESKADKVLNQYDDKVANAKETLNNAIGDETVAAIWAKGDQFFLFEQDRHSAEVLYSELGINQPELVKNLGNAQTQWNPISLEKLSQLKADHVFLLAEKGEPGLQTLKDSSVWQSTPAVENSNVYTINESSNWTNKGLIASEKTIDDVLETLTE</sequence>
<dbReference type="GO" id="GO:0030288">
    <property type="term" value="C:outer membrane-bounded periplasmic space"/>
    <property type="evidence" value="ECO:0007669"/>
    <property type="project" value="TreeGrafter"/>
</dbReference>
<dbReference type="OrthoDB" id="2417096at2"/>
<evidence type="ECO:0000256" key="1">
    <source>
        <dbReference type="ARBA" id="ARBA00004193"/>
    </source>
</evidence>
<reference evidence="7 8" key="1">
    <citation type="submission" date="2016-01" db="EMBL/GenBank/DDBJ databases">
        <title>Complete genome sequence of strain Lentibacillus amyloliquefaciens LAM0015T isolated from saline sediment.</title>
        <authorList>
            <person name="Wang J.-L."/>
            <person name="He M.-X."/>
        </authorList>
    </citation>
    <scope>NUCLEOTIDE SEQUENCE [LARGE SCALE GENOMIC DNA]</scope>
    <source>
        <strain evidence="7 8">LAM0015</strain>
    </source>
</reference>
<dbReference type="GO" id="GO:1901678">
    <property type="term" value="P:iron coordination entity transport"/>
    <property type="evidence" value="ECO:0007669"/>
    <property type="project" value="UniProtKB-ARBA"/>
</dbReference>
<dbReference type="Proteomes" id="UP000050331">
    <property type="component" value="Chromosome"/>
</dbReference>
<evidence type="ECO:0000256" key="3">
    <source>
        <dbReference type="ARBA" id="ARBA00022448"/>
    </source>
</evidence>
<accession>A0A0U4E704</accession>
<dbReference type="PROSITE" id="PS51257">
    <property type="entry name" value="PROKAR_LIPOPROTEIN"/>
    <property type="match status" value="1"/>
</dbReference>
<keyword evidence="3" id="KW-0813">Transport</keyword>
<dbReference type="Pfam" id="PF01497">
    <property type="entry name" value="Peripla_BP_2"/>
    <property type="match status" value="1"/>
</dbReference>
<evidence type="ECO:0000313" key="7">
    <source>
        <dbReference type="EMBL" id="ALX48673.1"/>
    </source>
</evidence>
<comment type="subcellular location">
    <subcellularLocation>
        <location evidence="1">Cell membrane</location>
        <topology evidence="1">Lipid-anchor</topology>
    </subcellularLocation>
</comment>
<dbReference type="PROSITE" id="PS50983">
    <property type="entry name" value="FE_B12_PBP"/>
    <property type="match status" value="1"/>
</dbReference>
<dbReference type="PANTHER" id="PTHR30532:SF1">
    <property type="entry name" value="IRON(3+)-HYDROXAMATE-BINDING PROTEIN FHUD"/>
    <property type="match status" value="1"/>
</dbReference>
<dbReference type="InterPro" id="IPR051313">
    <property type="entry name" value="Bact_iron-sidero_bind"/>
</dbReference>
<evidence type="ECO:0000259" key="6">
    <source>
        <dbReference type="PROSITE" id="PS50983"/>
    </source>
</evidence>
<dbReference type="PANTHER" id="PTHR30532">
    <property type="entry name" value="IRON III DICITRATE-BINDING PERIPLASMIC PROTEIN"/>
    <property type="match status" value="1"/>
</dbReference>
<dbReference type="InterPro" id="IPR002491">
    <property type="entry name" value="ABC_transptr_periplasmic_BD"/>
</dbReference>
<dbReference type="Gene3D" id="3.40.50.1980">
    <property type="entry name" value="Nitrogenase molybdenum iron protein domain"/>
    <property type="match status" value="2"/>
</dbReference>
<name>A0A0U4E704_9BACI</name>
<evidence type="ECO:0000256" key="4">
    <source>
        <dbReference type="ARBA" id="ARBA00022729"/>
    </source>
</evidence>
<dbReference type="GO" id="GO:0005886">
    <property type="term" value="C:plasma membrane"/>
    <property type="evidence" value="ECO:0007669"/>
    <property type="project" value="UniProtKB-SubCell"/>
</dbReference>
<dbReference type="RefSeq" id="WP_068444692.1">
    <property type="nucleotide sequence ID" value="NZ_CP013862.1"/>
</dbReference>
<dbReference type="AlphaFoldDB" id="A0A0U4E704"/>
<proteinExistence type="inferred from homology"/>
<protein>
    <submittedName>
        <fullName evidence="7">Ferrichrome ABC transporter substrate-binding protein</fullName>
    </submittedName>
</protein>
<feature type="chain" id="PRO_5038772548" evidence="5">
    <location>
        <begin position="25"/>
        <end position="321"/>
    </location>
</feature>
<keyword evidence="8" id="KW-1185">Reference proteome</keyword>
<dbReference type="STRING" id="1472767.AOX59_08650"/>
<dbReference type="KEGG" id="lao:AOX59_08650"/>
<gene>
    <name evidence="7" type="ORF">AOX59_08650</name>
</gene>
<comment type="similarity">
    <text evidence="2">Belongs to the bacterial solute-binding protein 8 family.</text>
</comment>